<gene>
    <name evidence="9" type="ORF">JAO82_07150</name>
</gene>
<comment type="similarity">
    <text evidence="2">Belongs to the YkuD family.</text>
</comment>
<dbReference type="PROSITE" id="PS52029">
    <property type="entry name" value="LD_TPASE"/>
    <property type="match status" value="1"/>
</dbReference>
<evidence type="ECO:0000256" key="7">
    <source>
        <dbReference type="PROSITE-ProRule" id="PRU01373"/>
    </source>
</evidence>
<dbReference type="GO" id="GO:0016740">
    <property type="term" value="F:transferase activity"/>
    <property type="evidence" value="ECO:0007669"/>
    <property type="project" value="UniProtKB-KW"/>
</dbReference>
<keyword evidence="3" id="KW-0808">Transferase</keyword>
<comment type="pathway">
    <text evidence="1 7">Cell wall biogenesis; peptidoglycan biosynthesis.</text>
</comment>
<dbReference type="PANTHER" id="PTHR38589">
    <property type="entry name" value="BLR0621 PROTEIN"/>
    <property type="match status" value="1"/>
</dbReference>
<keyword evidence="4 7" id="KW-0133">Cell shape</keyword>
<dbReference type="EMBL" id="JAEIJD010000004">
    <property type="protein sequence ID" value="MBI6629660.1"/>
    <property type="molecule type" value="Genomic_DNA"/>
</dbReference>
<feature type="domain" description="L,D-TPase catalytic" evidence="8">
    <location>
        <begin position="1"/>
        <end position="164"/>
    </location>
</feature>
<accession>A0A934HS36</accession>
<dbReference type="PANTHER" id="PTHR38589:SF1">
    <property type="entry name" value="BLR0621 PROTEIN"/>
    <property type="match status" value="1"/>
</dbReference>
<dbReference type="Gene3D" id="2.40.440.10">
    <property type="entry name" value="L,D-transpeptidase catalytic domain-like"/>
    <property type="match status" value="1"/>
</dbReference>
<organism evidence="9 10">
    <name type="scientific">Pontibaca salina</name>
    <dbReference type="NCBI Taxonomy" id="2795731"/>
    <lineage>
        <taxon>Bacteria</taxon>
        <taxon>Pseudomonadati</taxon>
        <taxon>Pseudomonadota</taxon>
        <taxon>Alphaproteobacteria</taxon>
        <taxon>Rhodobacterales</taxon>
        <taxon>Roseobacteraceae</taxon>
        <taxon>Pontibaca</taxon>
    </lineage>
</organism>
<dbReference type="Proteomes" id="UP000613255">
    <property type="component" value="Unassembled WGS sequence"/>
</dbReference>
<dbReference type="GO" id="GO:0004180">
    <property type="term" value="F:carboxypeptidase activity"/>
    <property type="evidence" value="ECO:0007669"/>
    <property type="project" value="UniProtKB-ARBA"/>
</dbReference>
<dbReference type="RefSeq" id="WP_198685685.1">
    <property type="nucleotide sequence ID" value="NZ_JAEIJD010000004.1"/>
</dbReference>
<keyword evidence="10" id="KW-1185">Reference proteome</keyword>
<name>A0A934HS36_9RHOB</name>
<feature type="active site" description="Proton donor/acceptor" evidence="7">
    <location>
        <position position="128"/>
    </location>
</feature>
<keyword evidence="6 7" id="KW-0961">Cell wall biogenesis/degradation</keyword>
<dbReference type="Pfam" id="PF03734">
    <property type="entry name" value="YkuD"/>
    <property type="match status" value="1"/>
</dbReference>
<dbReference type="InterPro" id="IPR005490">
    <property type="entry name" value="LD_TPept_cat_dom"/>
</dbReference>
<protein>
    <submittedName>
        <fullName evidence="9">L,D-transpeptidase family protein</fullName>
    </submittedName>
</protein>
<evidence type="ECO:0000313" key="10">
    <source>
        <dbReference type="Proteomes" id="UP000613255"/>
    </source>
</evidence>
<evidence type="ECO:0000256" key="1">
    <source>
        <dbReference type="ARBA" id="ARBA00004752"/>
    </source>
</evidence>
<proteinExistence type="inferred from homology"/>
<dbReference type="SUPFAM" id="SSF141523">
    <property type="entry name" value="L,D-transpeptidase catalytic domain-like"/>
    <property type="match status" value="1"/>
</dbReference>
<evidence type="ECO:0000259" key="8">
    <source>
        <dbReference type="PROSITE" id="PS52029"/>
    </source>
</evidence>
<keyword evidence="5 7" id="KW-0573">Peptidoglycan synthesis</keyword>
<dbReference type="AlphaFoldDB" id="A0A934HS36"/>
<sequence length="170" mass="19225">MSPADMVLTKRGLRFAGRLYPCTLGRGGVTHDKREGDGATPAGTHHITGLLYRPDRMTPPAPWAQPIRPRDLWSDDSNDPAYNHKVRAPHRFSHEQLRRADPLYDLILLTDWNWPDAQAGRGSAIFLHQWRRPGHPTEGCIAFARPHMRQIARQAAPGTRLIVPKASFWS</sequence>
<evidence type="ECO:0000256" key="2">
    <source>
        <dbReference type="ARBA" id="ARBA00005992"/>
    </source>
</evidence>
<dbReference type="GO" id="GO:0008360">
    <property type="term" value="P:regulation of cell shape"/>
    <property type="evidence" value="ECO:0007669"/>
    <property type="project" value="UniProtKB-UniRule"/>
</dbReference>
<reference evidence="9" key="1">
    <citation type="submission" date="2020-12" db="EMBL/GenBank/DDBJ databases">
        <title>Pontibaca salina gen. nov., sp. nov., isolated from marine sediment.</title>
        <authorList>
            <person name="Bo J."/>
            <person name="Wang S."/>
            <person name="Song X."/>
            <person name="Du Z."/>
        </authorList>
    </citation>
    <scope>NUCLEOTIDE SEQUENCE</scope>
    <source>
        <strain evidence="9">S1109L</strain>
    </source>
</reference>
<comment type="caution">
    <text evidence="9">The sequence shown here is derived from an EMBL/GenBank/DDBJ whole genome shotgun (WGS) entry which is preliminary data.</text>
</comment>
<evidence type="ECO:0000256" key="5">
    <source>
        <dbReference type="ARBA" id="ARBA00022984"/>
    </source>
</evidence>
<evidence type="ECO:0000313" key="9">
    <source>
        <dbReference type="EMBL" id="MBI6629660.1"/>
    </source>
</evidence>
<dbReference type="CDD" id="cd16913">
    <property type="entry name" value="YkuD_like"/>
    <property type="match status" value="1"/>
</dbReference>
<dbReference type="GO" id="GO:0009252">
    <property type="term" value="P:peptidoglycan biosynthetic process"/>
    <property type="evidence" value="ECO:0007669"/>
    <property type="project" value="UniProtKB-KW"/>
</dbReference>
<dbReference type="GO" id="GO:0071555">
    <property type="term" value="P:cell wall organization"/>
    <property type="evidence" value="ECO:0007669"/>
    <property type="project" value="UniProtKB-UniRule"/>
</dbReference>
<evidence type="ECO:0000256" key="6">
    <source>
        <dbReference type="ARBA" id="ARBA00023316"/>
    </source>
</evidence>
<evidence type="ECO:0000256" key="3">
    <source>
        <dbReference type="ARBA" id="ARBA00022679"/>
    </source>
</evidence>
<feature type="active site" description="Nucleophile" evidence="7">
    <location>
        <position position="140"/>
    </location>
</feature>
<evidence type="ECO:0000256" key="4">
    <source>
        <dbReference type="ARBA" id="ARBA00022960"/>
    </source>
</evidence>
<dbReference type="InterPro" id="IPR038063">
    <property type="entry name" value="Transpep_catalytic_dom"/>
</dbReference>